<name>A0A4R5NG53_9LACO</name>
<dbReference type="SUPFAM" id="SSF54786">
    <property type="entry name" value="YcfA/nrd intein domain"/>
    <property type="match status" value="1"/>
</dbReference>
<evidence type="ECO:0000256" key="1">
    <source>
        <dbReference type="ARBA" id="ARBA00006620"/>
    </source>
</evidence>
<organism evidence="8 9">
    <name type="scientific">Secundilactobacillus malefermentans</name>
    <dbReference type="NCBI Taxonomy" id="176292"/>
    <lineage>
        <taxon>Bacteria</taxon>
        <taxon>Bacillati</taxon>
        <taxon>Bacillota</taxon>
        <taxon>Bacilli</taxon>
        <taxon>Lactobacillales</taxon>
        <taxon>Lactobacillaceae</taxon>
        <taxon>Secundilactobacillus</taxon>
    </lineage>
</organism>
<comment type="caution">
    <text evidence="8">The sequence shown here is derived from an EMBL/GenBank/DDBJ whole genome shotgun (WGS) entry which is preliminary data.</text>
</comment>
<sequence length="65" mass="7369">MPMKPRQMVRLLLKHGYTQVTQNGSSHLKMFNPDTNITVMVPIHAKELGKGIERAILRETGLKNV</sequence>
<keyword evidence="6" id="KW-0694">RNA-binding</keyword>
<dbReference type="Proteomes" id="UP000294854">
    <property type="component" value="Unassembled WGS sequence"/>
</dbReference>
<keyword evidence="2" id="KW-1277">Toxin-antitoxin system</keyword>
<comment type="similarity">
    <text evidence="1">Belongs to the HicA mRNA interferase family.</text>
</comment>
<evidence type="ECO:0000313" key="9">
    <source>
        <dbReference type="Proteomes" id="UP000294854"/>
    </source>
</evidence>
<dbReference type="Gene3D" id="3.30.920.30">
    <property type="entry name" value="Hypothetical protein"/>
    <property type="match status" value="1"/>
</dbReference>
<keyword evidence="4" id="KW-0255">Endonuclease</keyword>
<dbReference type="EMBL" id="PUFO01000088">
    <property type="protein sequence ID" value="TDG73246.1"/>
    <property type="molecule type" value="Genomic_DNA"/>
</dbReference>
<protein>
    <submittedName>
        <fullName evidence="8">Uncharacterized protein</fullName>
    </submittedName>
</protein>
<reference evidence="8 9" key="1">
    <citation type="journal article" date="2019" name="Appl. Microbiol. Biotechnol.">
        <title>Uncovering carbohydrate metabolism through a genotype-phenotype association study of 56 lactic acid bacteria genomes.</title>
        <authorList>
            <person name="Buron-Moles G."/>
            <person name="Chailyan A."/>
            <person name="Dolejs I."/>
            <person name="Forster J."/>
            <person name="Miks M.H."/>
        </authorList>
    </citation>
    <scope>NUCLEOTIDE SEQUENCE [LARGE SCALE GENOMIC DNA]</scope>
    <source>
        <strain evidence="8 9">ATCC 49373</strain>
    </source>
</reference>
<gene>
    <name evidence="8" type="ORF">C5L31_002008</name>
</gene>
<keyword evidence="7" id="KW-0346">Stress response</keyword>
<dbReference type="GO" id="GO:0016787">
    <property type="term" value="F:hydrolase activity"/>
    <property type="evidence" value="ECO:0007669"/>
    <property type="project" value="UniProtKB-KW"/>
</dbReference>
<proteinExistence type="inferred from homology"/>
<dbReference type="GO" id="GO:0004519">
    <property type="term" value="F:endonuclease activity"/>
    <property type="evidence" value="ECO:0007669"/>
    <property type="project" value="UniProtKB-KW"/>
</dbReference>
<dbReference type="GO" id="GO:0003729">
    <property type="term" value="F:mRNA binding"/>
    <property type="evidence" value="ECO:0007669"/>
    <property type="project" value="InterPro"/>
</dbReference>
<dbReference type="OrthoDB" id="286048at2"/>
<accession>A0A4R5NG53</accession>
<evidence type="ECO:0000256" key="2">
    <source>
        <dbReference type="ARBA" id="ARBA00022649"/>
    </source>
</evidence>
<evidence type="ECO:0000313" key="8">
    <source>
        <dbReference type="EMBL" id="TDG73246.1"/>
    </source>
</evidence>
<dbReference type="Pfam" id="PF07927">
    <property type="entry name" value="HicA_toxin"/>
    <property type="match status" value="1"/>
</dbReference>
<keyword evidence="9" id="KW-1185">Reference proteome</keyword>
<evidence type="ECO:0000256" key="5">
    <source>
        <dbReference type="ARBA" id="ARBA00022801"/>
    </source>
</evidence>
<evidence type="ECO:0000256" key="4">
    <source>
        <dbReference type="ARBA" id="ARBA00022759"/>
    </source>
</evidence>
<evidence type="ECO:0000256" key="7">
    <source>
        <dbReference type="ARBA" id="ARBA00023016"/>
    </source>
</evidence>
<dbReference type="AlphaFoldDB" id="A0A4R5NG53"/>
<keyword evidence="5" id="KW-0378">Hydrolase</keyword>
<evidence type="ECO:0000256" key="3">
    <source>
        <dbReference type="ARBA" id="ARBA00022722"/>
    </source>
</evidence>
<evidence type="ECO:0000256" key="6">
    <source>
        <dbReference type="ARBA" id="ARBA00022884"/>
    </source>
</evidence>
<keyword evidence="3" id="KW-0540">Nuclease</keyword>
<dbReference type="InterPro" id="IPR012933">
    <property type="entry name" value="HicA_mRNA_interferase"/>
</dbReference>
<dbReference type="InterPro" id="IPR038570">
    <property type="entry name" value="HicA_sf"/>
</dbReference>